<proteinExistence type="predicted"/>
<protein>
    <submittedName>
        <fullName evidence="2">Uncharacterized protein</fullName>
    </submittedName>
</protein>
<feature type="region of interest" description="Disordered" evidence="1">
    <location>
        <begin position="27"/>
        <end position="67"/>
    </location>
</feature>
<dbReference type="Proteomes" id="UP000019678">
    <property type="component" value="Unassembled WGS sequence"/>
</dbReference>
<keyword evidence="3" id="KW-1185">Reference proteome</keyword>
<feature type="compositionally biased region" description="Low complexity" evidence="1">
    <location>
        <begin position="94"/>
        <end position="111"/>
    </location>
</feature>
<feature type="region of interest" description="Disordered" evidence="1">
    <location>
        <begin position="90"/>
        <end position="111"/>
    </location>
</feature>
<dbReference type="AlphaFoldDB" id="A0A017TH81"/>
<accession>A0A017TH81</accession>
<organism evidence="2 3">
    <name type="scientific">Chondromyces apiculatus DSM 436</name>
    <dbReference type="NCBI Taxonomy" id="1192034"/>
    <lineage>
        <taxon>Bacteria</taxon>
        <taxon>Pseudomonadati</taxon>
        <taxon>Myxococcota</taxon>
        <taxon>Polyangia</taxon>
        <taxon>Polyangiales</taxon>
        <taxon>Polyangiaceae</taxon>
        <taxon>Chondromyces</taxon>
    </lineage>
</organism>
<name>A0A017TH81_9BACT</name>
<dbReference type="EMBL" id="ASRX01000003">
    <property type="protein sequence ID" value="EYF08623.1"/>
    <property type="molecule type" value="Genomic_DNA"/>
</dbReference>
<gene>
    <name evidence="2" type="ORF">CAP_4153</name>
</gene>
<evidence type="ECO:0000256" key="1">
    <source>
        <dbReference type="SAM" id="MobiDB-lite"/>
    </source>
</evidence>
<evidence type="ECO:0000313" key="3">
    <source>
        <dbReference type="Proteomes" id="UP000019678"/>
    </source>
</evidence>
<evidence type="ECO:0000313" key="2">
    <source>
        <dbReference type="EMBL" id="EYF08623.1"/>
    </source>
</evidence>
<comment type="caution">
    <text evidence="2">The sequence shown here is derived from an EMBL/GenBank/DDBJ whole genome shotgun (WGS) entry which is preliminary data.</text>
</comment>
<reference evidence="2 3" key="1">
    <citation type="submission" date="2013-05" db="EMBL/GenBank/DDBJ databases">
        <title>Genome assembly of Chondromyces apiculatus DSM 436.</title>
        <authorList>
            <person name="Sharma G."/>
            <person name="Khatri I."/>
            <person name="Kaur C."/>
            <person name="Mayilraj S."/>
            <person name="Subramanian S."/>
        </authorList>
    </citation>
    <scope>NUCLEOTIDE SEQUENCE [LARGE SCALE GENOMIC DNA]</scope>
    <source>
        <strain evidence="2 3">DSM 436</strain>
    </source>
</reference>
<sequence>MAARHRAVVDPDVVFLRSAERQAALRRHGVSRHAARSKDGDLQRPLRIVPGVHPGTPTIQGEVRASRARPWTAGSVAPRRLQVDRCGIVMASEAPRAPRTHPPTTSASELP</sequence>